<reference evidence="1 2" key="1">
    <citation type="journal article" date="2016" name="DNA Res.">
        <title>The draft genome of MD-2 pineapple using hybrid error correction of long reads.</title>
        <authorList>
            <person name="Redwan R.M."/>
            <person name="Saidin A."/>
            <person name="Kumar S.V."/>
        </authorList>
    </citation>
    <scope>NUCLEOTIDE SEQUENCE [LARGE SCALE GENOMIC DNA]</scope>
    <source>
        <strain evidence="2">cv. MD2</strain>
        <tissue evidence="1">Leaf</tissue>
    </source>
</reference>
<name>A0A199UEB9_ANACO</name>
<dbReference type="Proteomes" id="UP000092600">
    <property type="component" value="Unassembled WGS sequence"/>
</dbReference>
<dbReference type="EMBL" id="LSRQ01008368">
    <property type="protein sequence ID" value="OAY63212.1"/>
    <property type="molecule type" value="Genomic_DNA"/>
</dbReference>
<sequence>MELDEAAAPAMHTCGRGHRSSLAVAVSAAAAAAEGVGGVICLACFSALLSDPLSPSHHVSHALSQLSLALRADPAFARALGARHPHLLAPPLVRALAAAAAADDAALARQAVDLIVDISVASDVSVSADFLGRLADLLSSHLLEMIALQPILGTKQLFSLTSFKVYSFPEVCGEILFVLYKLFLLQGTPWEEGDNEFDALVSREKLLRFSLEVLLKAQNDDARLNCVALLLVLARRGFFENLFTSEQTGIDMGDADNFMHTDESALNSPLINLFAEAIKGPLLSCDTQVQTSTLDLIFHSLSSDFNISEQIKVLVEENVADYIFEVLRLSGKKDPLIISCLQVLDLFATEEETFIQTLTVGFPMLLSTLRYVAEIPFHPVQTHVLRLVFLCISNCPGIISMPQVEEIATKLTEIFKGHSVEALGVASEVFTLSCLISVEILKSPSSNNTQKLSSTIQEASRNAVVSSIKSYGHDNQLLLYSLYLLKEAFMHICSEGSNPNSYTKVLERSIIKTCEDYLLPWLEEVLTEVPDEEVVLGVLETFHVILLKGSEVESMKFSQTLASSSWFSLSFGLLGLYPSDLMKTRVYLMLSSLIDRIIGSECGEAIQDAYACLPSDPLDLIYLLGQRSSHDLNLASCQCAILVLLYVSTLYGERLASENEVLAALEQYIIVNNTNFSCGISDSMILTQLILLYSLIRASSVGYSAAYNAEAEKTIFRLISEKEWDLLTISIHPLALNWLFQQEALLSPLSYQLLNFSKFYSSNKNQICVHLDKMQIMDIQMIAQLVVSGNNYVIQILVLLLKEVGEEGREDDAISVMNVLGGLLEIYPKSSNQLCLEGFADALRCSYYSTHSLQNFMTCSLIVFNVLYSANCKALIQEGEWLSVIQKLLEHLKPKSASQSCGQEEYLVIAILCIVLRFSTNQVLIEPAKAILFSNSLVSSVEKVVQTACTKGPALSKHEEDTTLGESLIFVLLLNLFALKSLHAILQDTIDWQDYLQLSDEVDTLSVLSIKCHDLCRLLYSGSSLVKLVASQCLLELLTRISEQRNSKGDELRCSWRYLESMMAVIEGLLFYGDYLVARNCGMCFAMILGWEKFGLVEKRAIKDSKWCRIVMEEFVMALAAPGLTSRCFTNQHKPAAYMAVTLLKLDRVPEWMKSLFDSSCISGIVNNLSASNVTAEIVMFFRELMMRNYLNDEHIATLHHLFQVCRKQAYEDNSKNQFSDDSLDKVVADPGDIDQICSILIHLMLSPDMGYNDAYKEQKKLLEEIDIFFQVSTTQ</sequence>
<protein>
    <submittedName>
        <fullName evidence="1">Protein PRD1</fullName>
    </submittedName>
</protein>
<comment type="caution">
    <text evidence="1">The sequence shown here is derived from an EMBL/GenBank/DDBJ whole genome shotgun (WGS) entry which is preliminary data.</text>
</comment>
<evidence type="ECO:0000313" key="2">
    <source>
        <dbReference type="Proteomes" id="UP000092600"/>
    </source>
</evidence>
<accession>A0A199UEB9</accession>
<dbReference type="PANTHER" id="PTHR36379">
    <property type="entry name" value="PROTEIN PRD1"/>
    <property type="match status" value="1"/>
</dbReference>
<dbReference type="STRING" id="4615.A0A199UEB9"/>
<gene>
    <name evidence="1" type="ORF">ACMD2_18805</name>
</gene>
<evidence type="ECO:0000313" key="1">
    <source>
        <dbReference type="EMBL" id="OAY63212.1"/>
    </source>
</evidence>
<dbReference type="AlphaFoldDB" id="A0A199UEB9"/>
<dbReference type="InterPro" id="IPR044968">
    <property type="entry name" value="PRD1"/>
</dbReference>
<dbReference type="PANTHER" id="PTHR36379:SF1">
    <property type="entry name" value="PUTATIVE RECOMBINATION INITIATION DEFECT 1-RELATED"/>
    <property type="match status" value="1"/>
</dbReference>
<proteinExistence type="predicted"/>
<organism evidence="1 2">
    <name type="scientific">Ananas comosus</name>
    <name type="common">Pineapple</name>
    <name type="synonym">Ananas ananas</name>
    <dbReference type="NCBI Taxonomy" id="4615"/>
    <lineage>
        <taxon>Eukaryota</taxon>
        <taxon>Viridiplantae</taxon>
        <taxon>Streptophyta</taxon>
        <taxon>Embryophyta</taxon>
        <taxon>Tracheophyta</taxon>
        <taxon>Spermatophyta</taxon>
        <taxon>Magnoliopsida</taxon>
        <taxon>Liliopsida</taxon>
        <taxon>Poales</taxon>
        <taxon>Bromeliaceae</taxon>
        <taxon>Bromelioideae</taxon>
        <taxon>Ananas</taxon>
    </lineage>
</organism>
<dbReference type="GO" id="GO:0042138">
    <property type="term" value="P:meiotic DNA double-strand break formation"/>
    <property type="evidence" value="ECO:0007669"/>
    <property type="project" value="InterPro"/>
</dbReference>